<dbReference type="PANTHER" id="PTHR47973">
    <property type="entry name" value="CYSTEINE-RICH RECEPTOR-LIKE PROTEIN KINASE 3"/>
    <property type="match status" value="1"/>
</dbReference>
<reference evidence="8 9" key="1">
    <citation type="journal article" date="2021" name="BMC Genomics">
        <title>Datura genome reveals duplications of psychoactive alkaloid biosynthetic genes and high mutation rate following tissue culture.</title>
        <authorList>
            <person name="Rajewski A."/>
            <person name="Carter-House D."/>
            <person name="Stajich J."/>
            <person name="Litt A."/>
        </authorList>
    </citation>
    <scope>NUCLEOTIDE SEQUENCE [LARGE SCALE GENOMIC DNA]</scope>
    <source>
        <strain evidence="8">AR-01</strain>
    </source>
</reference>
<name>A0ABS8SQB5_DATST</name>
<keyword evidence="6" id="KW-0732">Signal</keyword>
<evidence type="ECO:0000256" key="6">
    <source>
        <dbReference type="SAM" id="SignalP"/>
    </source>
</evidence>
<keyword evidence="5" id="KW-0472">Membrane</keyword>
<evidence type="ECO:0000256" key="4">
    <source>
        <dbReference type="ARBA" id="ARBA00022840"/>
    </source>
</evidence>
<keyword evidence="3" id="KW-0418">Kinase</keyword>
<dbReference type="InterPro" id="IPR000719">
    <property type="entry name" value="Prot_kinase_dom"/>
</dbReference>
<keyword evidence="5" id="KW-0812">Transmembrane</keyword>
<dbReference type="InterPro" id="IPR011009">
    <property type="entry name" value="Kinase-like_dom_sf"/>
</dbReference>
<proteinExistence type="predicted"/>
<dbReference type="SUPFAM" id="SSF56112">
    <property type="entry name" value="Protein kinase-like (PK-like)"/>
    <property type="match status" value="1"/>
</dbReference>
<keyword evidence="1" id="KW-0808">Transferase</keyword>
<keyword evidence="5" id="KW-1133">Transmembrane helix</keyword>
<evidence type="ECO:0000259" key="7">
    <source>
        <dbReference type="PROSITE" id="PS50011"/>
    </source>
</evidence>
<dbReference type="EMBL" id="JACEIK010000694">
    <property type="protein sequence ID" value="MCD7461025.1"/>
    <property type="molecule type" value="Genomic_DNA"/>
</dbReference>
<evidence type="ECO:0000313" key="8">
    <source>
        <dbReference type="EMBL" id="MCD7461025.1"/>
    </source>
</evidence>
<dbReference type="PROSITE" id="PS50011">
    <property type="entry name" value="PROTEIN_KINASE_DOM"/>
    <property type="match status" value="1"/>
</dbReference>
<comment type="caution">
    <text evidence="8">The sequence shown here is derived from an EMBL/GenBank/DDBJ whole genome shotgun (WGS) entry which is preliminary data.</text>
</comment>
<dbReference type="InterPro" id="IPR001245">
    <property type="entry name" value="Ser-Thr/Tyr_kinase_cat_dom"/>
</dbReference>
<keyword evidence="9" id="KW-1185">Reference proteome</keyword>
<accession>A0ABS8SQB5</accession>
<feature type="chain" id="PRO_5045445135" description="Protein kinase domain-containing protein" evidence="6">
    <location>
        <begin position="21"/>
        <end position="226"/>
    </location>
</feature>
<dbReference type="Proteomes" id="UP000823775">
    <property type="component" value="Unassembled WGS sequence"/>
</dbReference>
<feature type="domain" description="Protein kinase" evidence="7">
    <location>
        <begin position="98"/>
        <end position="226"/>
    </location>
</feature>
<evidence type="ECO:0000256" key="2">
    <source>
        <dbReference type="ARBA" id="ARBA00022741"/>
    </source>
</evidence>
<sequence length="226" mass="25554">MMTLLLLVLLLLLHRPTTFSNKTASPLISPFFFHIYSQALVAFSFFPSAFSILRAFMVKANMVVILFIIIQEIQKANSVVESTKNFSFSELKLATNNFHQTNKIGRGGFWHTVYKGTLRNGKEIAVKTLVMNQDSFQEFLTEIETISNVRHPNLVEIIGCCADGNNRILVYEYLENRSLDQALFGSRTSIKLEWDKRATICLLTAQDNITHISTKIAGTTGYYLGT</sequence>
<organism evidence="8 9">
    <name type="scientific">Datura stramonium</name>
    <name type="common">Jimsonweed</name>
    <name type="synonym">Common thornapple</name>
    <dbReference type="NCBI Taxonomy" id="4076"/>
    <lineage>
        <taxon>Eukaryota</taxon>
        <taxon>Viridiplantae</taxon>
        <taxon>Streptophyta</taxon>
        <taxon>Embryophyta</taxon>
        <taxon>Tracheophyta</taxon>
        <taxon>Spermatophyta</taxon>
        <taxon>Magnoliopsida</taxon>
        <taxon>eudicotyledons</taxon>
        <taxon>Gunneridae</taxon>
        <taxon>Pentapetalae</taxon>
        <taxon>asterids</taxon>
        <taxon>lamiids</taxon>
        <taxon>Solanales</taxon>
        <taxon>Solanaceae</taxon>
        <taxon>Solanoideae</taxon>
        <taxon>Datureae</taxon>
        <taxon>Datura</taxon>
    </lineage>
</organism>
<protein>
    <recommendedName>
        <fullName evidence="7">Protein kinase domain-containing protein</fullName>
    </recommendedName>
</protein>
<dbReference type="InterPro" id="IPR052059">
    <property type="entry name" value="CR_Ser/Thr_kinase"/>
</dbReference>
<evidence type="ECO:0000256" key="3">
    <source>
        <dbReference type="ARBA" id="ARBA00022777"/>
    </source>
</evidence>
<keyword evidence="4" id="KW-0067">ATP-binding</keyword>
<feature type="transmembrane region" description="Helical" evidence="5">
    <location>
        <begin position="31"/>
        <end position="53"/>
    </location>
</feature>
<evidence type="ECO:0000256" key="1">
    <source>
        <dbReference type="ARBA" id="ARBA00022679"/>
    </source>
</evidence>
<evidence type="ECO:0000313" key="9">
    <source>
        <dbReference type="Proteomes" id="UP000823775"/>
    </source>
</evidence>
<evidence type="ECO:0000256" key="5">
    <source>
        <dbReference type="SAM" id="Phobius"/>
    </source>
</evidence>
<keyword evidence="2" id="KW-0547">Nucleotide-binding</keyword>
<dbReference type="Pfam" id="PF07714">
    <property type="entry name" value="PK_Tyr_Ser-Thr"/>
    <property type="match status" value="1"/>
</dbReference>
<feature type="signal peptide" evidence="6">
    <location>
        <begin position="1"/>
        <end position="20"/>
    </location>
</feature>
<gene>
    <name evidence="8" type="ORF">HAX54_045024</name>
</gene>
<dbReference type="Gene3D" id="3.30.200.20">
    <property type="entry name" value="Phosphorylase Kinase, domain 1"/>
    <property type="match status" value="1"/>
</dbReference>